<dbReference type="Proteomes" id="UP000276407">
    <property type="component" value="Chromosome 1"/>
</dbReference>
<reference evidence="3 6" key="2">
    <citation type="submission" date="2018-11" db="EMBL/GenBank/DDBJ databases">
        <title>Complete genome sequence of Leptospira kmetyi isolate LS 001/16 from soil sample associated with a leptospirosis patient in Kelantan.</title>
        <authorList>
            <person name="Muhammad Yusoff F."/>
            <person name="Muhammad Yusoff S."/>
            <person name="Ahmad M.N."/>
            <person name="Yusof N.Y."/>
            <person name="Aziah I."/>
        </authorList>
    </citation>
    <scope>NUCLEOTIDE SEQUENCE [LARGE SCALE GENOMIC DNA]</scope>
    <source>
        <strain evidence="3 6">LS 001/16</strain>
    </source>
</reference>
<evidence type="ECO:0000313" key="4">
    <source>
        <dbReference type="EMBL" id="PJZ31111.1"/>
    </source>
</evidence>
<dbReference type="EMBL" id="NPDP01000005">
    <property type="protein sequence ID" value="PJZ31111.1"/>
    <property type="molecule type" value="Genomic_DNA"/>
</dbReference>
<gene>
    <name evidence="4" type="ORF">CH378_04075</name>
    <name evidence="3" type="ORF">EFP84_15815</name>
</gene>
<dbReference type="Proteomes" id="UP000231919">
    <property type="component" value="Unassembled WGS sequence"/>
</dbReference>
<dbReference type="CDD" id="cd07814">
    <property type="entry name" value="SRPBCC_CalC_Aha1-like"/>
    <property type="match status" value="1"/>
</dbReference>
<name>A0A5F1Y0F9_9LEPT</name>
<evidence type="ECO:0000256" key="1">
    <source>
        <dbReference type="ARBA" id="ARBA00006817"/>
    </source>
</evidence>
<proteinExistence type="inferred from homology"/>
<dbReference type="RefSeq" id="WP_020986738.1">
    <property type="nucleotide sequence ID" value="NZ_CP033614.1"/>
</dbReference>
<protein>
    <submittedName>
        <fullName evidence="4">ATPase</fullName>
    </submittedName>
    <submittedName>
        <fullName evidence="3">SRPBCC domain-containing protein</fullName>
    </submittedName>
</protein>
<dbReference type="EMBL" id="CP033614">
    <property type="protein sequence ID" value="AYV56818.1"/>
    <property type="molecule type" value="Genomic_DNA"/>
</dbReference>
<evidence type="ECO:0000259" key="2">
    <source>
        <dbReference type="Pfam" id="PF08327"/>
    </source>
</evidence>
<sequence>MISEVLKVEKKINAEPTRLFRAWLNADAFSSWFLPDEEITIGTVTMDPKPGGKFLINMHLDGKILPHEGEYRVIEEPVKLVFTWRSEATEWRDTLVTVTFTELLSDKKDSSGNKNLKPQTLITLIQERLANDEEIESHTYGWTRILEGLERWQKSQT</sequence>
<evidence type="ECO:0000313" key="5">
    <source>
        <dbReference type="Proteomes" id="UP000231919"/>
    </source>
</evidence>
<keyword evidence="5" id="KW-1185">Reference proteome</keyword>
<dbReference type="InterPro" id="IPR013538">
    <property type="entry name" value="ASHA1/2-like_C"/>
</dbReference>
<dbReference type="Gene3D" id="3.30.530.20">
    <property type="match status" value="1"/>
</dbReference>
<comment type="similarity">
    <text evidence="1">Belongs to the AHA1 family.</text>
</comment>
<dbReference type="AlphaFoldDB" id="A0A5F1Y0F9"/>
<feature type="domain" description="Activator of Hsp90 ATPase homologue 1/2-like C-terminal" evidence="2">
    <location>
        <begin position="13"/>
        <end position="150"/>
    </location>
</feature>
<dbReference type="SUPFAM" id="SSF55961">
    <property type="entry name" value="Bet v1-like"/>
    <property type="match status" value="1"/>
</dbReference>
<dbReference type="InterPro" id="IPR023393">
    <property type="entry name" value="START-like_dom_sf"/>
</dbReference>
<accession>A0A5F1Y0F9</accession>
<evidence type="ECO:0000313" key="3">
    <source>
        <dbReference type="EMBL" id="AYV56818.1"/>
    </source>
</evidence>
<dbReference type="KEGG" id="lkm:EFP84_15815"/>
<dbReference type="Pfam" id="PF08327">
    <property type="entry name" value="AHSA1"/>
    <property type="match status" value="1"/>
</dbReference>
<evidence type="ECO:0000313" key="6">
    <source>
        <dbReference type="Proteomes" id="UP000276407"/>
    </source>
</evidence>
<organism evidence="3 6">
    <name type="scientific">Leptospira kmetyi</name>
    <dbReference type="NCBI Taxonomy" id="408139"/>
    <lineage>
        <taxon>Bacteria</taxon>
        <taxon>Pseudomonadati</taxon>
        <taxon>Spirochaetota</taxon>
        <taxon>Spirochaetia</taxon>
        <taxon>Leptospirales</taxon>
        <taxon>Leptospiraceae</taxon>
        <taxon>Leptospira</taxon>
    </lineage>
</organism>
<reference evidence="4 5" key="1">
    <citation type="submission" date="2017-07" db="EMBL/GenBank/DDBJ databases">
        <title>Leptospira spp. isolated from tropical soils.</title>
        <authorList>
            <person name="Thibeaux R."/>
            <person name="Iraola G."/>
            <person name="Ferres I."/>
            <person name="Bierque E."/>
            <person name="Girault D."/>
            <person name="Soupe-Gilbert M.-E."/>
            <person name="Picardeau M."/>
            <person name="Goarant C."/>
        </authorList>
    </citation>
    <scope>NUCLEOTIDE SEQUENCE [LARGE SCALE GENOMIC DNA]</scope>
    <source>
        <strain evidence="4 5">JW2-C-B1</strain>
    </source>
</reference>